<dbReference type="PANTHER" id="PTHR46401:SF2">
    <property type="entry name" value="GLYCOSYLTRANSFERASE WBBK-RELATED"/>
    <property type="match status" value="1"/>
</dbReference>
<reference evidence="4 5" key="1">
    <citation type="submission" date="2016-10" db="EMBL/GenBank/DDBJ databases">
        <authorList>
            <person name="de Groot N.N."/>
        </authorList>
    </citation>
    <scope>NUCLEOTIDE SEQUENCE [LARGE SCALE GENOMIC DNA]</scope>
    <source>
        <strain evidence="4 5">DSM 18684</strain>
    </source>
</reference>
<evidence type="ECO:0000256" key="1">
    <source>
        <dbReference type="ARBA" id="ARBA00022679"/>
    </source>
</evidence>
<evidence type="ECO:0000259" key="2">
    <source>
        <dbReference type="Pfam" id="PF00534"/>
    </source>
</evidence>
<dbReference type="Pfam" id="PF00534">
    <property type="entry name" value="Glycos_transf_1"/>
    <property type="match status" value="1"/>
</dbReference>
<evidence type="ECO:0000259" key="3">
    <source>
        <dbReference type="Pfam" id="PF13439"/>
    </source>
</evidence>
<dbReference type="Proteomes" id="UP000199666">
    <property type="component" value="Unassembled WGS sequence"/>
</dbReference>
<evidence type="ECO:0000313" key="4">
    <source>
        <dbReference type="EMBL" id="SFG93013.1"/>
    </source>
</evidence>
<organism evidence="4 5">
    <name type="scientific">Pedobacter insulae</name>
    <dbReference type="NCBI Taxonomy" id="414048"/>
    <lineage>
        <taxon>Bacteria</taxon>
        <taxon>Pseudomonadati</taxon>
        <taxon>Bacteroidota</taxon>
        <taxon>Sphingobacteriia</taxon>
        <taxon>Sphingobacteriales</taxon>
        <taxon>Sphingobacteriaceae</taxon>
        <taxon>Pedobacter</taxon>
    </lineage>
</organism>
<protein>
    <submittedName>
        <fullName evidence="4">Glycosyltransferase involved in cell wall bisynthesis</fullName>
    </submittedName>
</protein>
<proteinExistence type="predicted"/>
<evidence type="ECO:0000313" key="5">
    <source>
        <dbReference type="Proteomes" id="UP000199666"/>
    </source>
</evidence>
<sequence>MKNNSRVLFLTLHTFSLTGGIEKVCRCVAKALSDILTGTDFSLLSLHDKNADLDTRYLSTANFEGFSSSKVSFGISSLLKGIRSKQVILSHINLLLFAMLIKFFSPQTKIILFAHGIEVWRPLSSWKKKFLHHHVEIWAVSSYTASKLVEMHQLEPSKIKVLNNGLDPLFELPHLFEKPLSLLKRYNINENQPTLFTLTRLSSQETYKGYDRVIMAIPNLLKKFPTLHYFLAGKADKAERKRVEDLIEQLNLKANVTLIGFVKDEELLDHYQLGDIFIMPSTMEGFGIVFIEAAACGAQIIGGNKDGSVDALLNGKMGTLIDPSNSDEMTVAIENNLINKKEPRLIQDLCIENFSYAKYVDQVKKLILC</sequence>
<dbReference type="PANTHER" id="PTHR46401">
    <property type="entry name" value="GLYCOSYLTRANSFERASE WBBK-RELATED"/>
    <property type="match status" value="1"/>
</dbReference>
<accession>A0A1I2VV86</accession>
<dbReference type="RefSeq" id="WP_090992789.1">
    <property type="nucleotide sequence ID" value="NZ_FOPP01000003.1"/>
</dbReference>
<dbReference type="STRING" id="414048.SAMN04489864_103285"/>
<dbReference type="CDD" id="cd03801">
    <property type="entry name" value="GT4_PimA-like"/>
    <property type="match status" value="1"/>
</dbReference>
<dbReference type="SUPFAM" id="SSF53756">
    <property type="entry name" value="UDP-Glycosyltransferase/glycogen phosphorylase"/>
    <property type="match status" value="1"/>
</dbReference>
<dbReference type="Pfam" id="PF13439">
    <property type="entry name" value="Glyco_transf_4"/>
    <property type="match status" value="1"/>
</dbReference>
<dbReference type="GO" id="GO:0009103">
    <property type="term" value="P:lipopolysaccharide biosynthetic process"/>
    <property type="evidence" value="ECO:0007669"/>
    <property type="project" value="TreeGrafter"/>
</dbReference>
<dbReference type="InterPro" id="IPR028098">
    <property type="entry name" value="Glyco_trans_4-like_N"/>
</dbReference>
<gene>
    <name evidence="4" type="ORF">SAMN04489864_103285</name>
</gene>
<keyword evidence="1 4" id="KW-0808">Transferase</keyword>
<dbReference type="EMBL" id="FOPP01000003">
    <property type="protein sequence ID" value="SFG93013.1"/>
    <property type="molecule type" value="Genomic_DNA"/>
</dbReference>
<dbReference type="GO" id="GO:0016757">
    <property type="term" value="F:glycosyltransferase activity"/>
    <property type="evidence" value="ECO:0007669"/>
    <property type="project" value="InterPro"/>
</dbReference>
<feature type="domain" description="Glycosyltransferase subfamily 4-like N-terminal" evidence="3">
    <location>
        <begin position="19"/>
        <end position="168"/>
    </location>
</feature>
<dbReference type="InterPro" id="IPR001296">
    <property type="entry name" value="Glyco_trans_1"/>
</dbReference>
<dbReference type="AlphaFoldDB" id="A0A1I2VV86"/>
<dbReference type="OrthoDB" id="9811239at2"/>
<keyword evidence="5" id="KW-1185">Reference proteome</keyword>
<name>A0A1I2VV86_9SPHI</name>
<feature type="domain" description="Glycosyl transferase family 1" evidence="2">
    <location>
        <begin position="184"/>
        <end position="343"/>
    </location>
</feature>
<dbReference type="Gene3D" id="3.40.50.2000">
    <property type="entry name" value="Glycogen Phosphorylase B"/>
    <property type="match status" value="2"/>
</dbReference>